<reference evidence="1" key="1">
    <citation type="journal article" date="2015" name="Nature">
        <title>Complex archaea that bridge the gap between prokaryotes and eukaryotes.</title>
        <authorList>
            <person name="Spang A."/>
            <person name="Saw J.H."/>
            <person name="Jorgensen S.L."/>
            <person name="Zaremba-Niedzwiedzka K."/>
            <person name="Martijn J."/>
            <person name="Lind A.E."/>
            <person name="van Eijk R."/>
            <person name="Schleper C."/>
            <person name="Guy L."/>
            <person name="Ettema T.J."/>
        </authorList>
    </citation>
    <scope>NUCLEOTIDE SEQUENCE</scope>
</reference>
<sequence>SDIKEPGKVYSGLAVAGKKEDSLKME</sequence>
<name>A0A0F8XBS4_9ZZZZ</name>
<organism evidence="1">
    <name type="scientific">marine sediment metagenome</name>
    <dbReference type="NCBI Taxonomy" id="412755"/>
    <lineage>
        <taxon>unclassified sequences</taxon>
        <taxon>metagenomes</taxon>
        <taxon>ecological metagenomes</taxon>
    </lineage>
</organism>
<dbReference type="EMBL" id="LAZR01060002">
    <property type="protein sequence ID" value="KKK66607.1"/>
    <property type="molecule type" value="Genomic_DNA"/>
</dbReference>
<accession>A0A0F8XBS4</accession>
<gene>
    <name evidence="1" type="ORF">LCGC14_2962440</name>
</gene>
<evidence type="ECO:0000313" key="1">
    <source>
        <dbReference type="EMBL" id="KKK66607.1"/>
    </source>
</evidence>
<proteinExistence type="predicted"/>
<comment type="caution">
    <text evidence="1">The sequence shown here is derived from an EMBL/GenBank/DDBJ whole genome shotgun (WGS) entry which is preliminary data.</text>
</comment>
<protein>
    <submittedName>
        <fullName evidence="1">Uncharacterized protein</fullName>
    </submittedName>
</protein>
<feature type="non-terminal residue" evidence="1">
    <location>
        <position position="1"/>
    </location>
</feature>
<dbReference type="AlphaFoldDB" id="A0A0F8XBS4"/>